<keyword evidence="3 8" id="KW-0312">Gluconeogenesis</keyword>
<evidence type="ECO:0000256" key="8">
    <source>
        <dbReference type="HAMAP-Rule" id="MF_00473"/>
    </source>
</evidence>
<gene>
    <name evidence="8" type="primary">pgi</name>
    <name evidence="10" type="ORF">CP520_01955</name>
</gene>
<dbReference type="KEGG" id="mlac:CP520_01955"/>
<comment type="catalytic activity">
    <reaction evidence="7 8 9">
        <text>alpha-D-glucose 6-phosphate = beta-D-fructose 6-phosphate</text>
        <dbReference type="Rhea" id="RHEA:11816"/>
        <dbReference type="ChEBI" id="CHEBI:57634"/>
        <dbReference type="ChEBI" id="CHEBI:58225"/>
        <dbReference type="EC" id="5.3.1.9"/>
    </reaction>
</comment>
<dbReference type="PROSITE" id="PS00174">
    <property type="entry name" value="P_GLUCOSE_ISOMERASE_2"/>
    <property type="match status" value="1"/>
</dbReference>
<dbReference type="Gene3D" id="3.40.50.10490">
    <property type="entry name" value="Glucose-6-phosphate isomerase like protein, domain 1"/>
    <property type="match status" value="2"/>
</dbReference>
<comment type="function">
    <text evidence="8">Catalyzes the reversible isomerization of glucose-6-phosphate to fructose-6-phosphate.</text>
</comment>
<dbReference type="GO" id="GO:0005829">
    <property type="term" value="C:cytosol"/>
    <property type="evidence" value="ECO:0007669"/>
    <property type="project" value="TreeGrafter"/>
</dbReference>
<sequence>MIKVDLSNTGLNALDKEFPNEEVKRIHKMIFDKTGAGSDFLGWLDWPESYDKKEYAQMQQTANELKDKIDYLVVIGIGGSYLGTRAADDMIRGLHPTNGVKLIYAGNTISSTYTAQLVDFLKDKNYGICVVSKSGTTTEPGIAFRVFEQELVKKVGEEKAKDLIVAVTDRSKGALKQLADNKGYATFTIPDDIGGRFSVLTPVGIFPLMVAGVNTDNIFKGAQQAMKDLQADDLTNPAYQYAVARNLLYRQGYKTEAFVSYEMQMQMVGEWWKQLFGESEGKDGKSLLPSSMIYTTDLHSLGQWVQQGTRGVMFETVVDIKKPTMDLEIPMDADNLDGLNYLKGKTFHEVNQTAEKGVLDAHWHDGKMPNIVLNFDSMDDVMFGYLVYWFERAVAMSAYILGVNPFDQPGVEIYKHNMFKLLGKPGVK</sequence>
<evidence type="ECO:0000313" key="10">
    <source>
        <dbReference type="EMBL" id="ATG97511.1"/>
    </source>
</evidence>
<accession>A0A291IS47</accession>
<comment type="caution">
    <text evidence="8">Lacks conserved residue(s) required for the propagation of feature annotation.</text>
</comment>
<name>A0A291IS47_9MOLU</name>
<dbReference type="InterPro" id="IPR018189">
    <property type="entry name" value="Phosphoglucose_isomerase_CS"/>
</dbReference>
<keyword evidence="4 8" id="KW-0963">Cytoplasm</keyword>
<evidence type="ECO:0000256" key="2">
    <source>
        <dbReference type="ARBA" id="ARBA00006604"/>
    </source>
</evidence>
<dbReference type="NCBIfam" id="NF010697">
    <property type="entry name" value="PRK14097.1"/>
    <property type="match status" value="1"/>
</dbReference>
<dbReference type="GO" id="GO:0004347">
    <property type="term" value="F:glucose-6-phosphate isomerase activity"/>
    <property type="evidence" value="ECO:0007669"/>
    <property type="project" value="UniProtKB-UniRule"/>
</dbReference>
<dbReference type="EMBL" id="CP023668">
    <property type="protein sequence ID" value="ATG97511.1"/>
    <property type="molecule type" value="Genomic_DNA"/>
</dbReference>
<evidence type="ECO:0000256" key="9">
    <source>
        <dbReference type="RuleBase" id="RU000612"/>
    </source>
</evidence>
<dbReference type="AlphaFoldDB" id="A0A291IS47"/>
<evidence type="ECO:0000256" key="5">
    <source>
        <dbReference type="ARBA" id="ARBA00023152"/>
    </source>
</evidence>
<dbReference type="InterPro" id="IPR035476">
    <property type="entry name" value="SIS_PGI_1"/>
</dbReference>
<dbReference type="CDD" id="cd05016">
    <property type="entry name" value="SIS_PGI_2"/>
    <property type="match status" value="1"/>
</dbReference>
<proteinExistence type="inferred from homology"/>
<keyword evidence="6 8" id="KW-0413">Isomerase</keyword>
<keyword evidence="5 8" id="KW-0324">Glycolysis</keyword>
<reference evidence="10 11" key="1">
    <citation type="submission" date="2017-09" db="EMBL/GenBank/DDBJ databases">
        <title>SPAdes assembly of the Mesoplasma lactucae genome.</title>
        <authorList>
            <person name="Knight T.F."/>
            <person name="Rubinstein R."/>
            <person name="Citino T."/>
        </authorList>
    </citation>
    <scope>NUCLEOTIDE SEQUENCE [LARGE SCALE GENOMIC DNA]</scope>
    <source>
        <strain evidence="10 11">831-C4</strain>
    </source>
</reference>
<protein>
    <recommendedName>
        <fullName evidence="8">Glucose-6-phosphate isomerase</fullName>
        <shortName evidence="8">GPI</shortName>
        <ecNumber evidence="8">5.3.1.9</ecNumber>
    </recommendedName>
    <alternativeName>
        <fullName evidence="8">Phosphoglucose isomerase</fullName>
        <shortName evidence="8">PGI</shortName>
    </alternativeName>
    <alternativeName>
        <fullName evidence="8">Phosphohexose isomerase</fullName>
        <shortName evidence="8">PHI</shortName>
    </alternativeName>
</protein>
<comment type="pathway">
    <text evidence="8">Carbohydrate biosynthesis; gluconeogenesis.</text>
</comment>
<evidence type="ECO:0000256" key="1">
    <source>
        <dbReference type="ARBA" id="ARBA00004926"/>
    </source>
</evidence>
<keyword evidence="11" id="KW-1185">Reference proteome</keyword>
<dbReference type="UniPathway" id="UPA00109">
    <property type="reaction ID" value="UER00181"/>
</dbReference>
<feature type="active site" evidence="8">
    <location>
        <position position="415"/>
    </location>
</feature>
<dbReference type="CDD" id="cd05015">
    <property type="entry name" value="SIS_PGI_1"/>
    <property type="match status" value="1"/>
</dbReference>
<dbReference type="InterPro" id="IPR001672">
    <property type="entry name" value="G6P_Isomerase"/>
</dbReference>
<evidence type="ECO:0000256" key="6">
    <source>
        <dbReference type="ARBA" id="ARBA00023235"/>
    </source>
</evidence>
<dbReference type="GO" id="GO:0048029">
    <property type="term" value="F:monosaccharide binding"/>
    <property type="evidence" value="ECO:0007669"/>
    <property type="project" value="TreeGrafter"/>
</dbReference>
<dbReference type="FunFam" id="3.40.50.10490:FF:000016">
    <property type="entry name" value="Glucose-6-phosphate isomerase"/>
    <property type="match status" value="1"/>
</dbReference>
<evidence type="ECO:0000313" key="11">
    <source>
        <dbReference type="Proteomes" id="UP000232227"/>
    </source>
</evidence>
<dbReference type="GO" id="GO:0051156">
    <property type="term" value="P:glucose 6-phosphate metabolic process"/>
    <property type="evidence" value="ECO:0007669"/>
    <property type="project" value="TreeGrafter"/>
</dbReference>
<comment type="pathway">
    <text evidence="1 8 9">Carbohydrate degradation; glycolysis; D-glyceraldehyde 3-phosphate and glycerone phosphate from D-glucose: step 2/4.</text>
</comment>
<dbReference type="HAMAP" id="MF_00473">
    <property type="entry name" value="G6P_isomerase"/>
    <property type="match status" value="1"/>
</dbReference>
<dbReference type="Proteomes" id="UP000232227">
    <property type="component" value="Chromosome"/>
</dbReference>
<dbReference type="PROSITE" id="PS51463">
    <property type="entry name" value="P_GLUCOSE_ISOMERASE_3"/>
    <property type="match status" value="1"/>
</dbReference>
<dbReference type="PANTHER" id="PTHR11469:SF1">
    <property type="entry name" value="GLUCOSE-6-PHOSPHATE ISOMERASE"/>
    <property type="match status" value="1"/>
</dbReference>
<dbReference type="PROSITE" id="PS00765">
    <property type="entry name" value="P_GLUCOSE_ISOMERASE_1"/>
    <property type="match status" value="1"/>
</dbReference>
<dbReference type="FunFam" id="3.40.50.10490:FF:000015">
    <property type="entry name" value="Glucose-6-phosphate isomerase"/>
    <property type="match status" value="1"/>
</dbReference>
<dbReference type="RefSeq" id="WP_096862799.1">
    <property type="nucleotide sequence ID" value="NZ_CP023668.1"/>
</dbReference>
<dbReference type="SUPFAM" id="SSF53697">
    <property type="entry name" value="SIS domain"/>
    <property type="match status" value="1"/>
</dbReference>
<dbReference type="GO" id="GO:0006094">
    <property type="term" value="P:gluconeogenesis"/>
    <property type="evidence" value="ECO:0007669"/>
    <property type="project" value="UniProtKB-UniRule"/>
</dbReference>
<dbReference type="GO" id="GO:0097367">
    <property type="term" value="F:carbohydrate derivative binding"/>
    <property type="evidence" value="ECO:0007669"/>
    <property type="project" value="InterPro"/>
</dbReference>
<organism evidence="10 11">
    <name type="scientific">Mesoplasma lactucae ATCC 49193</name>
    <dbReference type="NCBI Taxonomy" id="81460"/>
    <lineage>
        <taxon>Bacteria</taxon>
        <taxon>Bacillati</taxon>
        <taxon>Mycoplasmatota</taxon>
        <taxon>Mollicutes</taxon>
        <taxon>Entomoplasmatales</taxon>
        <taxon>Entomoplasmataceae</taxon>
        <taxon>Mesoplasma</taxon>
    </lineage>
</organism>
<evidence type="ECO:0000256" key="3">
    <source>
        <dbReference type="ARBA" id="ARBA00022432"/>
    </source>
</evidence>
<dbReference type="InterPro" id="IPR046348">
    <property type="entry name" value="SIS_dom_sf"/>
</dbReference>
<dbReference type="PANTHER" id="PTHR11469">
    <property type="entry name" value="GLUCOSE-6-PHOSPHATE ISOMERASE"/>
    <property type="match status" value="1"/>
</dbReference>
<dbReference type="EC" id="5.3.1.9" evidence="8"/>
<dbReference type="GO" id="GO:0006096">
    <property type="term" value="P:glycolytic process"/>
    <property type="evidence" value="ECO:0007669"/>
    <property type="project" value="UniProtKB-UniRule"/>
</dbReference>
<evidence type="ECO:0000256" key="7">
    <source>
        <dbReference type="ARBA" id="ARBA00029321"/>
    </source>
</evidence>
<dbReference type="PRINTS" id="PR00662">
    <property type="entry name" value="G6PISOMERASE"/>
</dbReference>
<comment type="similarity">
    <text evidence="2 8 9">Belongs to the GPI family.</text>
</comment>
<comment type="subcellular location">
    <subcellularLocation>
        <location evidence="8">Cytoplasm</location>
    </subcellularLocation>
</comment>
<feature type="active site" description="Proton donor" evidence="8">
    <location>
        <position position="278"/>
    </location>
</feature>
<dbReference type="Pfam" id="PF00342">
    <property type="entry name" value="PGI"/>
    <property type="match status" value="1"/>
</dbReference>
<dbReference type="InterPro" id="IPR035482">
    <property type="entry name" value="SIS_PGI_2"/>
</dbReference>
<dbReference type="UniPathway" id="UPA00138"/>
<evidence type="ECO:0000256" key="4">
    <source>
        <dbReference type="ARBA" id="ARBA00022490"/>
    </source>
</evidence>
<dbReference type="OrthoDB" id="140919at2"/>